<protein>
    <submittedName>
        <fullName evidence="7">O-methyltransferase</fullName>
    </submittedName>
</protein>
<dbReference type="FunFam" id="3.40.50.150:FF:000206">
    <property type="entry name" value="O-methyltransferase ZRP4"/>
    <property type="match status" value="1"/>
</dbReference>
<dbReference type="PIRSF" id="PIRSF005739">
    <property type="entry name" value="O-mtase"/>
    <property type="match status" value="1"/>
</dbReference>
<name>A0AAV8EPJ9_9POAL</name>
<dbReference type="InterPro" id="IPR016461">
    <property type="entry name" value="COMT-like"/>
</dbReference>
<dbReference type="GO" id="GO:0032259">
    <property type="term" value="P:methylation"/>
    <property type="evidence" value="ECO:0007669"/>
    <property type="project" value="UniProtKB-KW"/>
</dbReference>
<dbReference type="PROSITE" id="PS51683">
    <property type="entry name" value="SAM_OMT_II"/>
    <property type="match status" value="1"/>
</dbReference>
<keyword evidence="3" id="KW-0949">S-adenosyl-L-methionine</keyword>
<evidence type="ECO:0000259" key="5">
    <source>
        <dbReference type="Pfam" id="PF00891"/>
    </source>
</evidence>
<evidence type="ECO:0000259" key="6">
    <source>
        <dbReference type="Pfam" id="PF08100"/>
    </source>
</evidence>
<keyword evidence="2" id="KW-0808">Transferase</keyword>
<evidence type="ECO:0000256" key="2">
    <source>
        <dbReference type="ARBA" id="ARBA00022679"/>
    </source>
</evidence>
<dbReference type="InterPro" id="IPR036390">
    <property type="entry name" value="WH_DNA-bd_sf"/>
</dbReference>
<keyword evidence="8" id="KW-1185">Reference proteome</keyword>
<feature type="active site" description="Proton acceptor" evidence="4">
    <location>
        <position position="296"/>
    </location>
</feature>
<feature type="domain" description="O-methyltransferase dimerisation" evidence="6">
    <location>
        <begin position="50"/>
        <end position="137"/>
    </location>
</feature>
<dbReference type="SUPFAM" id="SSF53335">
    <property type="entry name" value="S-adenosyl-L-methionine-dependent methyltransferases"/>
    <property type="match status" value="1"/>
</dbReference>
<dbReference type="InterPro" id="IPR029063">
    <property type="entry name" value="SAM-dependent_MTases_sf"/>
</dbReference>
<dbReference type="InterPro" id="IPR012967">
    <property type="entry name" value="COMT_dimerisation"/>
</dbReference>
<evidence type="ECO:0000256" key="3">
    <source>
        <dbReference type="ARBA" id="ARBA00022691"/>
    </source>
</evidence>
<dbReference type="SUPFAM" id="SSF46785">
    <property type="entry name" value="Winged helix' DNA-binding domain"/>
    <property type="match status" value="1"/>
</dbReference>
<dbReference type="PANTHER" id="PTHR11746">
    <property type="entry name" value="O-METHYLTRANSFERASE"/>
    <property type="match status" value="1"/>
</dbReference>
<dbReference type="InterPro" id="IPR036388">
    <property type="entry name" value="WH-like_DNA-bd_sf"/>
</dbReference>
<dbReference type="Gene3D" id="3.40.50.150">
    <property type="entry name" value="Vaccinia Virus protein VP39"/>
    <property type="match status" value="1"/>
</dbReference>
<dbReference type="GO" id="GO:0046983">
    <property type="term" value="F:protein dimerization activity"/>
    <property type="evidence" value="ECO:0007669"/>
    <property type="project" value="InterPro"/>
</dbReference>
<evidence type="ECO:0000256" key="1">
    <source>
        <dbReference type="ARBA" id="ARBA00022603"/>
    </source>
</evidence>
<dbReference type="InterPro" id="IPR001077">
    <property type="entry name" value="COMT_C"/>
</dbReference>
<organism evidence="7 8">
    <name type="scientific">Rhynchospora pubera</name>
    <dbReference type="NCBI Taxonomy" id="906938"/>
    <lineage>
        <taxon>Eukaryota</taxon>
        <taxon>Viridiplantae</taxon>
        <taxon>Streptophyta</taxon>
        <taxon>Embryophyta</taxon>
        <taxon>Tracheophyta</taxon>
        <taxon>Spermatophyta</taxon>
        <taxon>Magnoliopsida</taxon>
        <taxon>Liliopsida</taxon>
        <taxon>Poales</taxon>
        <taxon>Cyperaceae</taxon>
        <taxon>Cyperoideae</taxon>
        <taxon>Rhynchosporeae</taxon>
        <taxon>Rhynchospora</taxon>
    </lineage>
</organism>
<evidence type="ECO:0000313" key="7">
    <source>
        <dbReference type="EMBL" id="KAJ4782140.1"/>
    </source>
</evidence>
<dbReference type="GO" id="GO:0008171">
    <property type="term" value="F:O-methyltransferase activity"/>
    <property type="evidence" value="ECO:0007669"/>
    <property type="project" value="InterPro"/>
</dbReference>
<proteinExistence type="predicted"/>
<reference evidence="7" key="1">
    <citation type="submission" date="2022-08" db="EMBL/GenBank/DDBJ databases">
        <authorList>
            <person name="Marques A."/>
        </authorList>
    </citation>
    <scope>NUCLEOTIDE SEQUENCE</scope>
    <source>
        <strain evidence="7">RhyPub2mFocal</strain>
        <tissue evidence="7">Leaves</tissue>
    </source>
</reference>
<feature type="domain" description="O-methyltransferase C-terminal" evidence="5">
    <location>
        <begin position="166"/>
        <end position="373"/>
    </location>
</feature>
<sequence length="391" mass="43053">MYIPSSITAEKRSRLESGECHRLTCAAVPLPSTGLVSMENKEPQAVAELMNMALGFIKPMSLKCALDLGIADQIYSHGRPMTLSQLQSALSLPQSKEPHLRHLMRILTHFGFIQMQIDANTSAEPIYDITPMSSLVTNKEGSLNLVSLVRFRLESIEENIKALLCMADWLKQGDNKQTPFEMAHGCSLWEMASENSRLNESFNSSMASTTSLFTNVIIKSGGDIFKGIESLVDVGGGIGKVAKSIVSNFPHVKCTVLDLPHVVRDLANDGVVKFVSGNMFDYIPPADAILLKFVLHNWGDDDCIKILKRCKEAISSTEAGGKVIIVDAVVGRPRAREYEETQLLLDMLMISVHAGAERDENEWESLFTKAGFSSYNIARTIGLLSVIEVYP</sequence>
<dbReference type="Pfam" id="PF08100">
    <property type="entry name" value="Dimerisation"/>
    <property type="match status" value="1"/>
</dbReference>
<dbReference type="AlphaFoldDB" id="A0AAV8EPJ9"/>
<accession>A0AAV8EPJ9</accession>
<dbReference type="Gene3D" id="1.10.10.10">
    <property type="entry name" value="Winged helix-like DNA-binding domain superfamily/Winged helix DNA-binding domain"/>
    <property type="match status" value="1"/>
</dbReference>
<keyword evidence="1" id="KW-0489">Methyltransferase</keyword>
<comment type="caution">
    <text evidence="7">The sequence shown here is derived from an EMBL/GenBank/DDBJ whole genome shotgun (WGS) entry which is preliminary data.</text>
</comment>
<evidence type="ECO:0000256" key="4">
    <source>
        <dbReference type="PIRSR" id="PIRSR005739-1"/>
    </source>
</evidence>
<dbReference type="EMBL" id="JAMFTS010000003">
    <property type="protein sequence ID" value="KAJ4782140.1"/>
    <property type="molecule type" value="Genomic_DNA"/>
</dbReference>
<dbReference type="Proteomes" id="UP001140206">
    <property type="component" value="Chromosome 3"/>
</dbReference>
<evidence type="ECO:0000313" key="8">
    <source>
        <dbReference type="Proteomes" id="UP001140206"/>
    </source>
</evidence>
<gene>
    <name evidence="7" type="ORF">LUZ62_066397</name>
</gene>
<dbReference type="Pfam" id="PF00891">
    <property type="entry name" value="Methyltransf_2"/>
    <property type="match status" value="1"/>
</dbReference>